<dbReference type="InterPro" id="IPR038084">
    <property type="entry name" value="PduO/GlcC-like_sf"/>
</dbReference>
<reference evidence="2" key="1">
    <citation type="journal article" date="2019" name="Int. J. Syst. Evol. Microbiol.">
        <title>The Global Catalogue of Microorganisms (GCM) 10K type strain sequencing project: providing services to taxonomists for standard genome sequencing and annotation.</title>
        <authorList>
            <consortium name="The Broad Institute Genomics Platform"/>
            <consortium name="The Broad Institute Genome Sequencing Center for Infectious Disease"/>
            <person name="Wu L."/>
            <person name="Ma J."/>
        </authorList>
    </citation>
    <scope>NUCLEOTIDE SEQUENCE [LARGE SCALE GENOMIC DNA]</scope>
    <source>
        <strain evidence="2">JCM 16001</strain>
    </source>
</reference>
<dbReference type="InterPro" id="IPR010371">
    <property type="entry name" value="YBR137W-like"/>
</dbReference>
<sequence length="154" mass="16131">MGDAIEEFERQEAELVFGSFDHGAAWRLGSRITAIAQEAGHGVGIDIRRPGLILFRAALPGSTPDQESWIARKAAVVLRKEHSSALVKEQLAAKGVSPAEAGMDPAEYAVTGGSFPIRVRGVGVVAAVTASGLASLEDHALVVAGIRAYLEEDA</sequence>
<dbReference type="PANTHER" id="PTHR28255">
    <property type="match status" value="1"/>
</dbReference>
<proteinExistence type="predicted"/>
<dbReference type="NCBIfam" id="NF002696">
    <property type="entry name" value="PRK02487.1-5"/>
    <property type="match status" value="1"/>
</dbReference>
<comment type="caution">
    <text evidence="1">The sequence shown here is derived from an EMBL/GenBank/DDBJ whole genome shotgun (WGS) entry which is preliminary data.</text>
</comment>
<accession>A0ABP4THE2</accession>
<evidence type="ECO:0000313" key="1">
    <source>
        <dbReference type="EMBL" id="GAA1688033.1"/>
    </source>
</evidence>
<evidence type="ECO:0000313" key="2">
    <source>
        <dbReference type="Proteomes" id="UP001499851"/>
    </source>
</evidence>
<dbReference type="PANTHER" id="PTHR28255:SF1">
    <property type="entry name" value="UPF0303 PROTEIN YBR137W"/>
    <property type="match status" value="1"/>
</dbReference>
<dbReference type="Gene3D" id="3.30.450.150">
    <property type="entry name" value="Haem-degrading domain"/>
    <property type="match status" value="1"/>
</dbReference>
<gene>
    <name evidence="1" type="ORF">GCM10009830_39510</name>
</gene>
<dbReference type="Proteomes" id="UP001499851">
    <property type="component" value="Unassembled WGS sequence"/>
</dbReference>
<name>A0ABP4THE2_9ACTN</name>
<dbReference type="SUPFAM" id="SSF143744">
    <property type="entry name" value="GlcG-like"/>
    <property type="match status" value="1"/>
</dbReference>
<dbReference type="EMBL" id="BAAAQF010000019">
    <property type="protein sequence ID" value="GAA1688033.1"/>
    <property type="molecule type" value="Genomic_DNA"/>
</dbReference>
<protein>
    <submittedName>
        <fullName evidence="1">Heme-binding protein</fullName>
    </submittedName>
</protein>
<organism evidence="1 2">
    <name type="scientific">Glycomyces endophyticus</name>
    <dbReference type="NCBI Taxonomy" id="480996"/>
    <lineage>
        <taxon>Bacteria</taxon>
        <taxon>Bacillati</taxon>
        <taxon>Actinomycetota</taxon>
        <taxon>Actinomycetes</taxon>
        <taxon>Glycomycetales</taxon>
        <taxon>Glycomycetaceae</taxon>
        <taxon>Glycomyces</taxon>
    </lineage>
</organism>
<keyword evidence="2" id="KW-1185">Reference proteome</keyword>
<dbReference type="Pfam" id="PF03928">
    <property type="entry name" value="HbpS-like"/>
    <property type="match status" value="1"/>
</dbReference>
<dbReference type="RefSeq" id="WP_344490001.1">
    <property type="nucleotide sequence ID" value="NZ_BAAAQF010000019.1"/>
</dbReference>
<dbReference type="PIRSF" id="PIRSF008757">
    <property type="entry name" value="UCP008757"/>
    <property type="match status" value="1"/>
</dbReference>
<dbReference type="InterPro" id="IPR005624">
    <property type="entry name" value="PduO/GlcC-like"/>
</dbReference>